<evidence type="ECO:0000256" key="2">
    <source>
        <dbReference type="ARBA" id="ARBA00022723"/>
    </source>
</evidence>
<dbReference type="SUPFAM" id="SSF56529">
    <property type="entry name" value="FAH"/>
    <property type="match status" value="1"/>
</dbReference>
<dbReference type="Gene3D" id="3.90.850.10">
    <property type="entry name" value="Fumarylacetoacetase-like, C-terminal domain"/>
    <property type="match status" value="1"/>
</dbReference>
<name>A0A318H963_9MYCO</name>
<keyword evidence="5" id="KW-1185">Reference proteome</keyword>
<dbReference type="GO" id="GO:0044281">
    <property type="term" value="P:small molecule metabolic process"/>
    <property type="evidence" value="ECO:0007669"/>
    <property type="project" value="UniProtKB-ARBA"/>
</dbReference>
<dbReference type="InterPro" id="IPR011234">
    <property type="entry name" value="Fumarylacetoacetase-like_C"/>
</dbReference>
<comment type="similarity">
    <text evidence="1">Belongs to the FAH family.</text>
</comment>
<accession>A0A318H963</accession>
<dbReference type="Proteomes" id="UP000247781">
    <property type="component" value="Unassembled WGS sequence"/>
</dbReference>
<evidence type="ECO:0000313" key="4">
    <source>
        <dbReference type="EMBL" id="PXX03269.1"/>
    </source>
</evidence>
<gene>
    <name evidence="4" type="ORF">C8E89_12371</name>
</gene>
<comment type="caution">
    <text evidence="4">The sequence shown here is derived from an EMBL/GenBank/DDBJ whole genome shotgun (WGS) entry which is preliminary data.</text>
</comment>
<keyword evidence="2" id="KW-0479">Metal-binding</keyword>
<dbReference type="GO" id="GO:0046872">
    <property type="term" value="F:metal ion binding"/>
    <property type="evidence" value="ECO:0007669"/>
    <property type="project" value="UniProtKB-KW"/>
</dbReference>
<feature type="domain" description="Fumarylacetoacetase-like C-terminal" evidence="3">
    <location>
        <begin position="76"/>
        <end position="287"/>
    </location>
</feature>
<reference evidence="5" key="1">
    <citation type="submission" date="2018-05" db="EMBL/GenBank/DDBJ databases">
        <authorList>
            <person name="Deangelis K."/>
            <person name="Huntemann M."/>
            <person name="Clum A."/>
            <person name="Pillay M."/>
            <person name="Palaniappan K."/>
            <person name="Varghese N."/>
            <person name="Mikhailova N."/>
            <person name="Stamatis D."/>
            <person name="Reddy T."/>
            <person name="Daum C."/>
            <person name="Shapiro N."/>
            <person name="Ivanova N."/>
            <person name="Kyrpides N."/>
            <person name="Woyke T."/>
        </authorList>
    </citation>
    <scope>NUCLEOTIDE SEQUENCE [LARGE SCALE GENOMIC DNA]</scope>
    <source>
        <strain evidence="5">GAS496</strain>
    </source>
</reference>
<organism evidence="4 5">
    <name type="scientific">Mycolicibacterium moriokaense</name>
    <dbReference type="NCBI Taxonomy" id="39691"/>
    <lineage>
        <taxon>Bacteria</taxon>
        <taxon>Bacillati</taxon>
        <taxon>Actinomycetota</taxon>
        <taxon>Actinomycetes</taxon>
        <taxon>Mycobacteriales</taxon>
        <taxon>Mycobacteriaceae</taxon>
        <taxon>Mycolicibacterium</taxon>
    </lineage>
</organism>
<evidence type="ECO:0000256" key="1">
    <source>
        <dbReference type="ARBA" id="ARBA00010211"/>
    </source>
</evidence>
<protein>
    <submittedName>
        <fullName evidence="4">2-keto-4-pentenoate hydratase/2-oxohepta-3-ene-1,7-dioic acid hydratase in catechol pathway</fullName>
    </submittedName>
</protein>
<proteinExistence type="inferred from homology"/>
<dbReference type="InterPro" id="IPR051121">
    <property type="entry name" value="FAH"/>
</dbReference>
<dbReference type="AlphaFoldDB" id="A0A318H963"/>
<dbReference type="PANTHER" id="PTHR42796:SF4">
    <property type="entry name" value="FUMARYLACETOACETATE HYDROLASE DOMAIN-CONTAINING PROTEIN 2A"/>
    <property type="match status" value="1"/>
</dbReference>
<dbReference type="EMBL" id="QJJU01000023">
    <property type="protein sequence ID" value="PXX03269.1"/>
    <property type="molecule type" value="Genomic_DNA"/>
</dbReference>
<dbReference type="GO" id="GO:0003824">
    <property type="term" value="F:catalytic activity"/>
    <property type="evidence" value="ECO:0007669"/>
    <property type="project" value="InterPro"/>
</dbReference>
<dbReference type="InterPro" id="IPR036663">
    <property type="entry name" value="Fumarylacetoacetase_C_sf"/>
</dbReference>
<dbReference type="PANTHER" id="PTHR42796">
    <property type="entry name" value="FUMARYLACETOACETATE HYDROLASE DOMAIN-CONTAINING PROTEIN 2A-RELATED"/>
    <property type="match status" value="1"/>
</dbReference>
<dbReference type="Pfam" id="PF01557">
    <property type="entry name" value="FAA_hydrolase"/>
    <property type="match status" value="1"/>
</dbReference>
<evidence type="ECO:0000313" key="5">
    <source>
        <dbReference type="Proteomes" id="UP000247781"/>
    </source>
</evidence>
<reference evidence="4 5" key="2">
    <citation type="submission" date="2018-06" db="EMBL/GenBank/DDBJ databases">
        <title>Sequencing of bacterial isolates from soil warming experiment in Harvard Forest, Massachusetts, USA.</title>
        <authorList>
            <person name="Deangelis K.PhD."/>
        </authorList>
    </citation>
    <scope>NUCLEOTIDE SEQUENCE [LARGE SCALE GENOMIC DNA]</scope>
    <source>
        <strain evidence="4 5">GAS496</strain>
    </source>
</reference>
<evidence type="ECO:0000259" key="3">
    <source>
        <dbReference type="Pfam" id="PF01557"/>
    </source>
</evidence>
<sequence length="296" mass="31749">MEQQVRIARVENRPVLVRESQIIDIARASGGRFGTDANAPFTDWTAFQEWASTVDEDGEPLGERALTNPVPHPAQVFGVGANYRAHLEEASSAATASGRTLAVPTSPLIFTKFPSCLAGPFDPIPIPAATIDWEIELVVVIGTRAEHVALNDAWSHVAGLTVGQDITDRTLQFEGIAPQFSMGKSCPGFGPLGPWVVTPDELADPDNLELGCALDGKVMQRSSTSELIFSVPDLIARLSAVCPLLPGDLIFTGTPEGVGMFRQPAVFLQPGQELTSWIEGIGELRNPTIDAPRTTR</sequence>